<proteinExistence type="predicted"/>
<dbReference type="GO" id="GO:2000641">
    <property type="term" value="P:regulation of early endosome to late endosome transport"/>
    <property type="evidence" value="ECO:0007669"/>
    <property type="project" value="InterPro"/>
</dbReference>
<sequence length="1377" mass="153768">MGTAGSVEQRNAIKDVIVLGDSSNAKKRNKDDIIQVLTTFCTVFPLETSTDEAHEGDENALDVKEKRLFDAVHRLLKTAVDTNAMTGDSDESDIVLLILETFKRLLQWRELHKLVPKYSIKPFLTCMMWSPQMALSVLEVILMMKTRPNGLKSSEIGDKIEVMNRRTFADDQGFQVLGSLLTQHRTAPYDNLSTQIMEECLRIFHWTYVASKSTSDAVTLDRITDALLNARLALLWLSHHPKDSLRILSVDLLLELFFVADLAQVTILQDAARDCGALLYMVYFAVVDDEPNVEGEDVESARDSSFRDKSIQLVEMFCAGNSRSKSAMYRILPVDLFVPIEDRPDLISKYSMASIKKSTNMTKTRSMDIMSFRETRFSASGSFSGTAKPVEFQRWLQDARSQGETWQQVMVAARQVHERPNLVWRRDMLVELQNALKDEIDRLNDRTDWDCDLFQVTYASFKAELVVHGYFIDWLIPKLADLNDSYEVDDLVVLAWHLSDRLGVEENPAWRRSCVRCLRLMMRRYAMTFNGQLPVAGLLHRLQTEALDPAFASECFLLFHVAISTARTRATDSLTSGAILTTVVATLERAMESATRLSSFSRASSTLSEADNDVHRLTFASLDDDVDVANEVDSNSLDGSNQGGGGGGSSGGLDAMLRAGINVLAVVMQRAKFFIPQVLEARTVLVRLFGAAFLSPRTIATLLQIIEQLLDNVQDANSFKRTLLPLVLVACSNPQNRGMCHASASFLSTHYTPDQFKTLVEAAVGHHGCGLHLVLSEPLLLAALFNSDHVRAADVIWGSAFRSRLFQYLSDQCGIDTTDGFHDAVDADETVVDVCIGHLFLRSFVEQEGTFRTKWTPKMYHDTIVDLLDKVGKSTFPSEDSSADPMEMQVLVLKALLVLIPRAGQSISIESRIFDTFLTPLKRSLLSEVDQARGGVGLKLFQHMLSPESNNVNAEACLDTLLAHGLDDMNDAIDKTLTPRYLQFVREQPPFGPALSLVTAIFDLAVTMAQLDRGLAALQAQPRFLARLFSLAMPHVVSSAPQIAQDALVCISRLCRYDALARKLLVESGGIVFLSQLCAVLDDTDGSHTTTMGYAAGILQTHGQNNQAVLIQLFTPGLVKMLSKDPSQFLQVLHNHDDLYSAQAIWTTTMQRQLKETLKDEVAKIQVALKAPRAWPVWDPDHFLAADSFRYLYPDVADEVLVSGIYIRLLAPKEMTSMEELVPFTTALLEDYGKTTAALNAMQSRGGFSQKLQDRHEQLRLAVRKIMVAHPQLEMPFEQEFSDTESVGDDISNLVDDATTKHSDDEDEQDQDEGSRLTKEESMQLDEIVVLLHRARLRSAEETERKAWRQNRINRYLCVVQGTARSPVDSCPDATAC</sequence>
<gene>
    <name evidence="2" type="ORF">Ae201684_016150</name>
</gene>
<dbReference type="SUPFAM" id="SSF48371">
    <property type="entry name" value="ARM repeat"/>
    <property type="match status" value="1"/>
</dbReference>
<feature type="region of interest" description="Disordered" evidence="1">
    <location>
        <begin position="1288"/>
        <end position="1320"/>
    </location>
</feature>
<evidence type="ECO:0000256" key="1">
    <source>
        <dbReference type="SAM" id="MobiDB-lite"/>
    </source>
</evidence>
<dbReference type="VEuPathDB" id="FungiDB:AeMF1_009928"/>
<evidence type="ECO:0000313" key="2">
    <source>
        <dbReference type="EMBL" id="KAF0725379.1"/>
    </source>
</evidence>
<name>A0A6G0WD38_9STRA</name>
<dbReference type="GO" id="GO:0010008">
    <property type="term" value="C:endosome membrane"/>
    <property type="evidence" value="ECO:0007669"/>
    <property type="project" value="TreeGrafter"/>
</dbReference>
<comment type="caution">
    <text evidence="2">The sequence shown here is derived from an EMBL/GenBank/DDBJ whole genome shotgun (WGS) entry which is preliminary data.</text>
</comment>
<reference evidence="2 3" key="1">
    <citation type="submission" date="2019-07" db="EMBL/GenBank/DDBJ databases">
        <title>Genomics analysis of Aphanomyces spp. identifies a new class of oomycete effector associated with host adaptation.</title>
        <authorList>
            <person name="Gaulin E."/>
        </authorList>
    </citation>
    <scope>NUCLEOTIDE SEQUENCE [LARGE SCALE GENOMIC DNA]</scope>
    <source>
        <strain evidence="2 3">ATCC 201684</strain>
    </source>
</reference>
<dbReference type="InterPro" id="IPR044978">
    <property type="entry name" value="GRV2/DNAJC13"/>
</dbReference>
<dbReference type="GO" id="GO:0007032">
    <property type="term" value="P:endosome organization"/>
    <property type="evidence" value="ECO:0007669"/>
    <property type="project" value="InterPro"/>
</dbReference>
<dbReference type="PANTHER" id="PTHR36983">
    <property type="entry name" value="DNAJ HOMOLOG SUBFAMILY C MEMBER 13"/>
    <property type="match status" value="1"/>
</dbReference>
<dbReference type="InterPro" id="IPR016024">
    <property type="entry name" value="ARM-type_fold"/>
</dbReference>
<keyword evidence="3" id="KW-1185">Reference proteome</keyword>
<dbReference type="Proteomes" id="UP000481153">
    <property type="component" value="Unassembled WGS sequence"/>
</dbReference>
<dbReference type="GO" id="GO:0006898">
    <property type="term" value="P:receptor-mediated endocytosis"/>
    <property type="evidence" value="ECO:0007669"/>
    <property type="project" value="TreeGrafter"/>
</dbReference>
<accession>A0A6G0WD38</accession>
<dbReference type="PANTHER" id="PTHR36983:SF2">
    <property type="entry name" value="DNAJ HOMOLOG SUBFAMILY C MEMBER 13"/>
    <property type="match status" value="1"/>
</dbReference>
<protein>
    <submittedName>
        <fullName evidence="2">Uncharacterized protein</fullName>
    </submittedName>
</protein>
<organism evidence="2 3">
    <name type="scientific">Aphanomyces euteiches</name>
    <dbReference type="NCBI Taxonomy" id="100861"/>
    <lineage>
        <taxon>Eukaryota</taxon>
        <taxon>Sar</taxon>
        <taxon>Stramenopiles</taxon>
        <taxon>Oomycota</taxon>
        <taxon>Saprolegniomycetes</taxon>
        <taxon>Saprolegniales</taxon>
        <taxon>Verrucalvaceae</taxon>
        <taxon>Aphanomyces</taxon>
    </lineage>
</organism>
<evidence type="ECO:0000313" key="3">
    <source>
        <dbReference type="Proteomes" id="UP000481153"/>
    </source>
</evidence>
<dbReference type="EMBL" id="VJMJ01000243">
    <property type="protein sequence ID" value="KAF0725379.1"/>
    <property type="molecule type" value="Genomic_DNA"/>
</dbReference>